<evidence type="ECO:0000259" key="7">
    <source>
        <dbReference type="Pfam" id="PF00294"/>
    </source>
</evidence>
<dbReference type="NCBIfam" id="TIGR03168">
    <property type="entry name" value="1-PFK"/>
    <property type="match status" value="1"/>
</dbReference>
<dbReference type="Gene3D" id="3.40.1190.20">
    <property type="match status" value="1"/>
</dbReference>
<evidence type="ECO:0000256" key="2">
    <source>
        <dbReference type="ARBA" id="ARBA00022679"/>
    </source>
</evidence>
<protein>
    <submittedName>
        <fullName evidence="8">1-phosphofructokinase family hexose kinase</fullName>
    </submittedName>
</protein>
<dbReference type="PROSITE" id="PS00583">
    <property type="entry name" value="PFKB_KINASES_1"/>
    <property type="match status" value="1"/>
</dbReference>
<evidence type="ECO:0000313" key="9">
    <source>
        <dbReference type="Proteomes" id="UP000664109"/>
    </source>
</evidence>
<reference evidence="8 9" key="1">
    <citation type="journal article" date="2016" name="Arch. Microbiol.">
        <title>Streptomyces zhihengii sp. nov., isolated from rhizospheric soil of Psammosilene tunicoides.</title>
        <authorList>
            <person name="Huang M.J."/>
            <person name="Fei J.J."/>
            <person name="Salam N."/>
            <person name="Kim C.J."/>
            <person name="Hozzein W.N."/>
            <person name="Xiao M."/>
            <person name="Huang H.Q."/>
            <person name="Li W.J."/>
        </authorList>
    </citation>
    <scope>NUCLEOTIDE SEQUENCE [LARGE SCALE GENOMIC DNA]</scope>
    <source>
        <strain evidence="8 9">YIM T102</strain>
    </source>
</reference>
<dbReference type="EMBL" id="JAFEJA010000001">
    <property type="protein sequence ID" value="MBM9618028.1"/>
    <property type="molecule type" value="Genomic_DNA"/>
</dbReference>
<evidence type="ECO:0000256" key="3">
    <source>
        <dbReference type="ARBA" id="ARBA00022741"/>
    </source>
</evidence>
<dbReference type="Proteomes" id="UP000664109">
    <property type="component" value="Unassembled WGS sequence"/>
</dbReference>
<dbReference type="PANTHER" id="PTHR46566:SF5">
    <property type="entry name" value="1-PHOSPHOFRUCTOKINASE"/>
    <property type="match status" value="1"/>
</dbReference>
<dbReference type="RefSeq" id="WP_205372342.1">
    <property type="nucleotide sequence ID" value="NZ_JAFEJA010000001.1"/>
</dbReference>
<comment type="caution">
    <text evidence="8">The sequence shown here is derived from an EMBL/GenBank/DDBJ whole genome shotgun (WGS) entry which is preliminary data.</text>
</comment>
<dbReference type="PANTHER" id="PTHR46566">
    <property type="entry name" value="1-PHOSPHOFRUCTOKINASE-RELATED"/>
    <property type="match status" value="1"/>
</dbReference>
<keyword evidence="3" id="KW-0547">Nucleotide-binding</keyword>
<name>A0ABS2UKG6_9ACTN</name>
<dbReference type="InterPro" id="IPR011611">
    <property type="entry name" value="PfkB_dom"/>
</dbReference>
<dbReference type="CDD" id="cd01164">
    <property type="entry name" value="FruK_PfkB_like"/>
    <property type="match status" value="1"/>
</dbReference>
<keyword evidence="4" id="KW-0418">Kinase</keyword>
<evidence type="ECO:0000256" key="6">
    <source>
        <dbReference type="PIRNR" id="PIRNR000535"/>
    </source>
</evidence>
<sequence length="313" mass="31803">MILTVTPNAALDVTWTVDRLVPRASHRVDQVRERAGGKGINVSRVLASLGHATAVTGLAGGPTGRLIRADLRAAGLRDELVPVSGDSRRTLTVVSREDGDATVLNPAGPRIGPAEWDAFTAHYARLARGADVVVLSGSLPPGLGPGTYAELVRTAAAAGARTVVDTSGPPLLAALDARPDVVKPNAAELAAVTGHDDAHRAAAELRERGAGAVVASLGPDGLLAHTPDGVWRAVPPRPLSGNPTGAGDACVAALAAGLAAGAPWHRTLCEAVALSAAAVVAPVAGDVDASVHRRFRTTVTLVPLEEPDAPHVH</sequence>
<evidence type="ECO:0000256" key="1">
    <source>
        <dbReference type="ARBA" id="ARBA00010688"/>
    </source>
</evidence>
<dbReference type="SUPFAM" id="SSF53613">
    <property type="entry name" value="Ribokinase-like"/>
    <property type="match status" value="1"/>
</dbReference>
<proteinExistence type="inferred from homology"/>
<dbReference type="PIRSF" id="PIRSF000535">
    <property type="entry name" value="1PFK/6PFK/LacC"/>
    <property type="match status" value="1"/>
</dbReference>
<dbReference type="Pfam" id="PF00294">
    <property type="entry name" value="PfkB"/>
    <property type="match status" value="1"/>
</dbReference>
<dbReference type="PROSITE" id="PS00584">
    <property type="entry name" value="PFKB_KINASES_2"/>
    <property type="match status" value="1"/>
</dbReference>
<comment type="similarity">
    <text evidence="1">Belongs to the carbohydrate kinase PfkB family.</text>
</comment>
<gene>
    <name evidence="8" type="ORF">JE024_04605</name>
</gene>
<organism evidence="8 9">
    <name type="scientific">Streptomyces zhihengii</name>
    <dbReference type="NCBI Taxonomy" id="1818004"/>
    <lineage>
        <taxon>Bacteria</taxon>
        <taxon>Bacillati</taxon>
        <taxon>Actinomycetota</taxon>
        <taxon>Actinomycetes</taxon>
        <taxon>Kitasatosporales</taxon>
        <taxon>Streptomycetaceae</taxon>
        <taxon>Streptomyces</taxon>
    </lineage>
</organism>
<evidence type="ECO:0000256" key="4">
    <source>
        <dbReference type="ARBA" id="ARBA00022777"/>
    </source>
</evidence>
<dbReference type="InterPro" id="IPR017583">
    <property type="entry name" value="Tagatose/fructose_Pkinase"/>
</dbReference>
<feature type="domain" description="Carbohydrate kinase PfkB" evidence="7">
    <location>
        <begin position="15"/>
        <end position="279"/>
    </location>
</feature>
<keyword evidence="5" id="KW-0067">ATP-binding</keyword>
<dbReference type="InterPro" id="IPR002173">
    <property type="entry name" value="Carboh/pur_kinase_PfkB_CS"/>
</dbReference>
<accession>A0ABS2UKG6</accession>
<evidence type="ECO:0000313" key="8">
    <source>
        <dbReference type="EMBL" id="MBM9618028.1"/>
    </source>
</evidence>
<evidence type="ECO:0000256" key="5">
    <source>
        <dbReference type="ARBA" id="ARBA00022840"/>
    </source>
</evidence>
<dbReference type="InterPro" id="IPR029056">
    <property type="entry name" value="Ribokinase-like"/>
</dbReference>
<keyword evidence="9" id="KW-1185">Reference proteome</keyword>
<keyword evidence="2 6" id="KW-0808">Transferase</keyword>